<keyword evidence="3" id="KW-1185">Reference proteome</keyword>
<feature type="compositionally biased region" description="Polar residues" evidence="1">
    <location>
        <begin position="364"/>
        <end position="383"/>
    </location>
</feature>
<protein>
    <submittedName>
        <fullName evidence="2">Uncharacterized protein</fullName>
    </submittedName>
</protein>
<dbReference type="AlphaFoldDB" id="A0A9Q1KEC0"/>
<name>A0A9Q1KEC0_9CARY</name>
<sequence length="447" mass="48600">MTAKELCALRNASMNSLVSASSAPQLPLVLSQLRMFSNLFLSRLYIQPSAQMCPYFSGKTTFKEQMLLGLIILAPADTKHIVEPPQYEPSRCSHCQKLGHERSQCFELLGYPNNWGNRRFNRQNFGGGSGNARSTLNPRNRGNSDKPRRLESDDGMMTAGNGGGGYRGGSSNFTVGTPELVFSSMGMEDFAGKRVGAQTQGSNCEEGFAGFRSSQGRQNQEKIEKMSGKCSHITPIQWILDLGASHHMTSNFDILTNVYNLKTPIIILQPYGRQVKVEKASTVRIGPDIWLKDVLEPEPSSFFGPTSLNPLDDPLPMSTIILSASSASHTESNATSPTPHISPERSTILSSSLSGSSTQESGPNTDLGSPTCQGQLPSSTKSAIPSRPQCDRRPPEHLRDYVCHAIESNTLDSSPLHDASSDGKTRVATEDNNILPNSILQAMTSYP</sequence>
<gene>
    <name evidence="2" type="ORF">Cgig2_013395</name>
</gene>
<feature type="compositionally biased region" description="Low complexity" evidence="1">
    <location>
        <begin position="344"/>
        <end position="363"/>
    </location>
</feature>
<reference evidence="2" key="1">
    <citation type="submission" date="2022-04" db="EMBL/GenBank/DDBJ databases">
        <title>Carnegiea gigantea Genome sequencing and assembly v2.</title>
        <authorList>
            <person name="Copetti D."/>
            <person name="Sanderson M.J."/>
            <person name="Burquez A."/>
            <person name="Wojciechowski M.F."/>
        </authorList>
    </citation>
    <scope>NUCLEOTIDE SEQUENCE</scope>
    <source>
        <strain evidence="2">SGP5-SGP5p</strain>
        <tissue evidence="2">Aerial part</tissue>
    </source>
</reference>
<feature type="compositionally biased region" description="Polar residues" evidence="1">
    <location>
        <begin position="131"/>
        <end position="141"/>
    </location>
</feature>
<feature type="region of interest" description="Disordered" evidence="1">
    <location>
        <begin position="326"/>
        <end position="395"/>
    </location>
</feature>
<feature type="region of interest" description="Disordered" evidence="1">
    <location>
        <begin position="411"/>
        <end position="432"/>
    </location>
</feature>
<dbReference type="OrthoDB" id="1751090at2759"/>
<feature type="compositionally biased region" description="Basic and acidic residues" evidence="1">
    <location>
        <begin position="419"/>
        <end position="429"/>
    </location>
</feature>
<feature type="compositionally biased region" description="Polar residues" evidence="1">
    <location>
        <begin position="326"/>
        <end position="339"/>
    </location>
</feature>
<organism evidence="2 3">
    <name type="scientific">Carnegiea gigantea</name>
    <dbReference type="NCBI Taxonomy" id="171969"/>
    <lineage>
        <taxon>Eukaryota</taxon>
        <taxon>Viridiplantae</taxon>
        <taxon>Streptophyta</taxon>
        <taxon>Embryophyta</taxon>
        <taxon>Tracheophyta</taxon>
        <taxon>Spermatophyta</taxon>
        <taxon>Magnoliopsida</taxon>
        <taxon>eudicotyledons</taxon>
        <taxon>Gunneridae</taxon>
        <taxon>Pentapetalae</taxon>
        <taxon>Caryophyllales</taxon>
        <taxon>Cactineae</taxon>
        <taxon>Cactaceae</taxon>
        <taxon>Cactoideae</taxon>
        <taxon>Echinocereeae</taxon>
        <taxon>Carnegiea</taxon>
    </lineage>
</organism>
<dbReference type="EMBL" id="JAKOGI010000170">
    <property type="protein sequence ID" value="KAJ8441288.1"/>
    <property type="molecule type" value="Genomic_DNA"/>
</dbReference>
<accession>A0A9Q1KEC0</accession>
<feature type="compositionally biased region" description="Basic and acidic residues" evidence="1">
    <location>
        <begin position="142"/>
        <end position="152"/>
    </location>
</feature>
<evidence type="ECO:0000256" key="1">
    <source>
        <dbReference type="SAM" id="MobiDB-lite"/>
    </source>
</evidence>
<dbReference type="Proteomes" id="UP001153076">
    <property type="component" value="Unassembled WGS sequence"/>
</dbReference>
<evidence type="ECO:0000313" key="3">
    <source>
        <dbReference type="Proteomes" id="UP001153076"/>
    </source>
</evidence>
<feature type="region of interest" description="Disordered" evidence="1">
    <location>
        <begin position="120"/>
        <end position="170"/>
    </location>
</feature>
<evidence type="ECO:0000313" key="2">
    <source>
        <dbReference type="EMBL" id="KAJ8441288.1"/>
    </source>
</evidence>
<comment type="caution">
    <text evidence="2">The sequence shown here is derived from an EMBL/GenBank/DDBJ whole genome shotgun (WGS) entry which is preliminary data.</text>
</comment>
<proteinExistence type="predicted"/>